<proteinExistence type="predicted"/>
<gene>
    <name evidence="1" type="ORF">P154DRAFT_531107</name>
</gene>
<dbReference type="AlphaFoldDB" id="A0A6A5WTE1"/>
<organism evidence="1 2">
    <name type="scientific">Amniculicola lignicola CBS 123094</name>
    <dbReference type="NCBI Taxonomy" id="1392246"/>
    <lineage>
        <taxon>Eukaryota</taxon>
        <taxon>Fungi</taxon>
        <taxon>Dikarya</taxon>
        <taxon>Ascomycota</taxon>
        <taxon>Pezizomycotina</taxon>
        <taxon>Dothideomycetes</taxon>
        <taxon>Pleosporomycetidae</taxon>
        <taxon>Pleosporales</taxon>
        <taxon>Amniculicolaceae</taxon>
        <taxon>Amniculicola</taxon>
    </lineage>
</organism>
<dbReference type="OrthoDB" id="10254945at2759"/>
<name>A0A6A5WTE1_9PLEO</name>
<evidence type="ECO:0000313" key="1">
    <source>
        <dbReference type="EMBL" id="KAF2004962.1"/>
    </source>
</evidence>
<accession>A0A6A5WTE1</accession>
<reference evidence="1" key="1">
    <citation type="journal article" date="2020" name="Stud. Mycol.">
        <title>101 Dothideomycetes genomes: a test case for predicting lifestyles and emergence of pathogens.</title>
        <authorList>
            <person name="Haridas S."/>
            <person name="Albert R."/>
            <person name="Binder M."/>
            <person name="Bloem J."/>
            <person name="Labutti K."/>
            <person name="Salamov A."/>
            <person name="Andreopoulos B."/>
            <person name="Baker S."/>
            <person name="Barry K."/>
            <person name="Bills G."/>
            <person name="Bluhm B."/>
            <person name="Cannon C."/>
            <person name="Castanera R."/>
            <person name="Culley D."/>
            <person name="Daum C."/>
            <person name="Ezra D."/>
            <person name="Gonzalez J."/>
            <person name="Henrissat B."/>
            <person name="Kuo A."/>
            <person name="Liang C."/>
            <person name="Lipzen A."/>
            <person name="Lutzoni F."/>
            <person name="Magnuson J."/>
            <person name="Mondo S."/>
            <person name="Nolan M."/>
            <person name="Ohm R."/>
            <person name="Pangilinan J."/>
            <person name="Park H.-J."/>
            <person name="Ramirez L."/>
            <person name="Alfaro M."/>
            <person name="Sun H."/>
            <person name="Tritt A."/>
            <person name="Yoshinaga Y."/>
            <person name="Zwiers L.-H."/>
            <person name="Turgeon B."/>
            <person name="Goodwin S."/>
            <person name="Spatafora J."/>
            <person name="Crous P."/>
            <person name="Grigoriev I."/>
        </authorList>
    </citation>
    <scope>NUCLEOTIDE SEQUENCE</scope>
    <source>
        <strain evidence="1">CBS 123094</strain>
    </source>
</reference>
<keyword evidence="2" id="KW-1185">Reference proteome</keyword>
<dbReference type="EMBL" id="ML977565">
    <property type="protein sequence ID" value="KAF2004962.1"/>
    <property type="molecule type" value="Genomic_DNA"/>
</dbReference>
<evidence type="ECO:0000313" key="2">
    <source>
        <dbReference type="Proteomes" id="UP000799779"/>
    </source>
</evidence>
<dbReference type="Proteomes" id="UP000799779">
    <property type="component" value="Unassembled WGS sequence"/>
</dbReference>
<protein>
    <submittedName>
        <fullName evidence="1">Uncharacterized protein</fullName>
    </submittedName>
</protein>
<sequence>MDNQQDLAAHMTDSFKKLDGQFRDQLQRLSMNLGPLFDSAPPLFKPGGGPSGEIGRDFVRAGLPPVAQDPATDELDNAIHPLFARNNFSGIQDFQYNMLAKCVLRLASKLITEPALLHWWNRLLFGIVKRHHPKAPVYLEDSQDYEKGPENIQAVHNHFLQLAQEVTVTFEKGPSNVPLENVINSTAIPCRALFDHYHHGHDVLPHPQLFRYHFPQIVLHYEDHLERLQLEFTQPKPWDYKQAGNVENISFHIVKALLHQVAHVFFMSRLHGDGYPVTLPEPLHSPTDEVFPAQNPYEAPKPDLGYSWEQNVFGTRSMLVFREWFFIGYHPWDGTRTDGQLLRVSHEITLLPNWWVHMWFRKAVWDNFERLWGTDDMALPKDEETGGRLSMVISGNKGANLVVELRKGGEKLSEWCAAIDGSFWGVGGTV</sequence>